<dbReference type="SUPFAM" id="SSF81301">
    <property type="entry name" value="Nucleotidyltransferase"/>
    <property type="match status" value="1"/>
</dbReference>
<evidence type="ECO:0000313" key="2">
    <source>
        <dbReference type="EMBL" id="MFD1364556.1"/>
    </source>
</evidence>
<accession>A0ABW4A1S1</accession>
<dbReference type="RefSeq" id="WP_317791606.1">
    <property type="nucleotide sequence ID" value="NZ_AP028461.1"/>
</dbReference>
<name>A0ABW4A1S1_9ACTN</name>
<sequence length="269" mass="28437">MNTPAAASALARLRQARTAWLHQALEVFSAHRFVEAVWVEGSLGRGDADAFSDVDLVLAIGGSAPPSVFGDPIAGLGLPGRVFYTRDKPKNAPAGGAYRAACVELVALPVLVDLYLWPAATATMSAAARRLFQRGDRPPRSDLAFLPLISQYPSGDTGDSDPYQPQTVLMLVQLAAKYLARGDHEREAAIRRQLRDPADAGDAAALRHLLAARVDSKTDSSLQTAITAVHRLIEIAEHQAAIAPETATSRSGLATTTAGTPPTRPGTTS</sequence>
<dbReference type="InterPro" id="IPR043519">
    <property type="entry name" value="NT_sf"/>
</dbReference>
<dbReference type="Proteomes" id="UP001597183">
    <property type="component" value="Unassembled WGS sequence"/>
</dbReference>
<protein>
    <submittedName>
        <fullName evidence="2">Nucleotidyltransferase domain-containing protein</fullName>
    </submittedName>
</protein>
<feature type="compositionally biased region" description="Low complexity" evidence="1">
    <location>
        <begin position="254"/>
        <end position="269"/>
    </location>
</feature>
<evidence type="ECO:0000256" key="1">
    <source>
        <dbReference type="SAM" id="MobiDB-lite"/>
    </source>
</evidence>
<feature type="region of interest" description="Disordered" evidence="1">
    <location>
        <begin position="243"/>
        <end position="269"/>
    </location>
</feature>
<keyword evidence="3" id="KW-1185">Reference proteome</keyword>
<comment type="caution">
    <text evidence="2">The sequence shown here is derived from an EMBL/GenBank/DDBJ whole genome shotgun (WGS) entry which is preliminary data.</text>
</comment>
<reference evidence="3" key="1">
    <citation type="journal article" date="2019" name="Int. J. Syst. Evol. Microbiol.">
        <title>The Global Catalogue of Microorganisms (GCM) 10K type strain sequencing project: providing services to taxonomists for standard genome sequencing and annotation.</title>
        <authorList>
            <consortium name="The Broad Institute Genomics Platform"/>
            <consortium name="The Broad Institute Genome Sequencing Center for Infectious Disease"/>
            <person name="Wu L."/>
            <person name="Ma J."/>
        </authorList>
    </citation>
    <scope>NUCLEOTIDE SEQUENCE [LARGE SCALE GENOMIC DNA]</scope>
    <source>
        <strain evidence="3">CCM 7526</strain>
    </source>
</reference>
<dbReference type="CDD" id="cd05403">
    <property type="entry name" value="NT_KNTase_like"/>
    <property type="match status" value="1"/>
</dbReference>
<proteinExistence type="predicted"/>
<dbReference type="EMBL" id="JBHTMK010000005">
    <property type="protein sequence ID" value="MFD1364556.1"/>
    <property type="molecule type" value="Genomic_DNA"/>
</dbReference>
<evidence type="ECO:0000313" key="3">
    <source>
        <dbReference type="Proteomes" id="UP001597183"/>
    </source>
</evidence>
<dbReference type="Gene3D" id="3.30.460.10">
    <property type="entry name" value="Beta Polymerase, domain 2"/>
    <property type="match status" value="1"/>
</dbReference>
<gene>
    <name evidence="2" type="ORF">ACFQ5G_04265</name>
</gene>
<organism evidence="2 3">
    <name type="scientific">Actinoplanes sichuanensis</name>
    <dbReference type="NCBI Taxonomy" id="512349"/>
    <lineage>
        <taxon>Bacteria</taxon>
        <taxon>Bacillati</taxon>
        <taxon>Actinomycetota</taxon>
        <taxon>Actinomycetes</taxon>
        <taxon>Micromonosporales</taxon>
        <taxon>Micromonosporaceae</taxon>
        <taxon>Actinoplanes</taxon>
    </lineage>
</organism>